<proteinExistence type="predicted"/>
<keyword evidence="2" id="KW-1185">Reference proteome</keyword>
<dbReference type="Proteomes" id="UP000232710">
    <property type="component" value="Segment"/>
</dbReference>
<accession>G9E6G0</accession>
<organism evidence="1 2">
    <name type="scientific">Micromonas pusilla virus SP1</name>
    <name type="common">MpV-SP1</name>
    <dbReference type="NCBI Taxonomy" id="373996"/>
    <lineage>
        <taxon>Viruses</taxon>
        <taxon>Varidnaviria</taxon>
        <taxon>Bamfordvirae</taxon>
        <taxon>Nucleocytoviricota</taxon>
        <taxon>Megaviricetes</taxon>
        <taxon>Algavirales</taxon>
        <taxon>Phycodnaviridae</taxon>
        <taxon>Prasinovirus</taxon>
        <taxon>Prasinovirus micromonas</taxon>
    </lineage>
</organism>
<organismHost>
    <name type="scientific">Micromonas pusilla</name>
    <name type="common">Picoplanktonic green alga</name>
    <name type="synonym">Chromulina pusilla</name>
    <dbReference type="NCBI Taxonomy" id="38833"/>
</organismHost>
<reference evidence="1 2" key="1">
    <citation type="submission" date="2010-12" db="EMBL/GenBank/DDBJ databases">
        <title>The Genome Sequence of Micromonas pusilla virus SP1.</title>
        <authorList>
            <consortium name="The Broad Institute Genome Sequencing Platform"/>
            <person name="Henn M.R."/>
            <person name="Suttle C."/>
            <person name="Winget D."/>
            <person name="Chan A."/>
            <person name="Levin J."/>
            <person name="Malboeuf C."/>
            <person name="Casali M."/>
            <person name="Russ C."/>
            <person name="Lennon N."/>
            <person name="Chapman S.B."/>
            <person name="Erlich R."/>
            <person name="Young S.K."/>
            <person name="Yandava C."/>
            <person name="Zeng Q."/>
            <person name="Alvarado L."/>
            <person name="Anderson S."/>
            <person name="Berlin A."/>
            <person name="Chen Z."/>
            <person name="Freedman E."/>
            <person name="Gellesch M."/>
            <person name="Goldberg J."/>
            <person name="Green L."/>
            <person name="Griggs A."/>
            <person name="Gujja S."/>
            <person name="Heilman E.R."/>
            <person name="Heiman D."/>
            <person name="Hollinger A."/>
            <person name="Howarth C."/>
            <person name="Larson L."/>
            <person name="Mehta T."/>
            <person name="Pearson M."/>
            <person name="Roberts A."/>
            <person name="Ryan E."/>
            <person name="Saif S."/>
            <person name="Shea T."/>
            <person name="Shenoy N."/>
            <person name="Sisk P."/>
            <person name="Stolte C."/>
            <person name="Sykes S."/>
            <person name="White J."/>
            <person name="Haas B."/>
            <person name="Nusbaum C."/>
            <person name="Birren B."/>
        </authorList>
    </citation>
    <scope>NUCLEOTIDE SEQUENCE [LARGE SCALE GENOMIC DNA]</scope>
    <source>
        <strain evidence="1 2">SP1</strain>
    </source>
</reference>
<dbReference type="EMBL" id="JF974320">
    <property type="protein sequence ID" value="AET84987.1"/>
    <property type="molecule type" value="Genomic_DNA"/>
</dbReference>
<protein>
    <submittedName>
        <fullName evidence="1">Uncharacterized protein</fullName>
    </submittedName>
</protein>
<evidence type="ECO:0000313" key="2">
    <source>
        <dbReference type="Proteomes" id="UP000232710"/>
    </source>
</evidence>
<gene>
    <name evidence="1" type="ORF">MPXG_00189</name>
</gene>
<sequence length="76" mass="9303">MATRRLFTLQKHLIPVPRVVENISFTMNTEVQHDEKIVWLTTENMSEIEKLTIFMNNKKYLRKHYPDYSFKETHYK</sequence>
<evidence type="ECO:0000313" key="1">
    <source>
        <dbReference type="EMBL" id="AET84987.1"/>
    </source>
</evidence>
<name>G9E6G0_MPSP1</name>